<keyword evidence="2" id="KW-1133">Transmembrane helix</keyword>
<feature type="compositionally biased region" description="Polar residues" evidence="1">
    <location>
        <begin position="303"/>
        <end position="316"/>
    </location>
</feature>
<keyword evidence="2" id="KW-0472">Membrane</keyword>
<evidence type="ECO:0000256" key="3">
    <source>
        <dbReference type="SAM" id="SignalP"/>
    </source>
</evidence>
<dbReference type="AlphaFoldDB" id="A0AAE0NYD1"/>
<feature type="chain" id="PRO_5042204131" description="Mid2 domain-containing protein" evidence="3">
    <location>
        <begin position="22"/>
        <end position="341"/>
    </location>
</feature>
<feature type="signal peptide" evidence="3">
    <location>
        <begin position="1"/>
        <end position="21"/>
    </location>
</feature>
<keyword evidence="5" id="KW-1185">Reference proteome</keyword>
<evidence type="ECO:0008006" key="6">
    <source>
        <dbReference type="Google" id="ProtNLM"/>
    </source>
</evidence>
<feature type="compositionally biased region" description="Polar residues" evidence="1">
    <location>
        <begin position="284"/>
        <end position="293"/>
    </location>
</feature>
<gene>
    <name evidence="4" type="ORF">B0H63DRAFT_464465</name>
</gene>
<dbReference type="Proteomes" id="UP001285441">
    <property type="component" value="Unassembled WGS sequence"/>
</dbReference>
<reference evidence="4" key="1">
    <citation type="journal article" date="2023" name="Mol. Phylogenet. Evol.">
        <title>Genome-scale phylogeny and comparative genomics of the fungal order Sordariales.</title>
        <authorList>
            <person name="Hensen N."/>
            <person name="Bonometti L."/>
            <person name="Westerberg I."/>
            <person name="Brannstrom I.O."/>
            <person name="Guillou S."/>
            <person name="Cros-Aarteil S."/>
            <person name="Calhoun S."/>
            <person name="Haridas S."/>
            <person name="Kuo A."/>
            <person name="Mondo S."/>
            <person name="Pangilinan J."/>
            <person name="Riley R."/>
            <person name="LaButti K."/>
            <person name="Andreopoulos B."/>
            <person name="Lipzen A."/>
            <person name="Chen C."/>
            <person name="Yan M."/>
            <person name="Daum C."/>
            <person name="Ng V."/>
            <person name="Clum A."/>
            <person name="Steindorff A."/>
            <person name="Ohm R.A."/>
            <person name="Martin F."/>
            <person name="Silar P."/>
            <person name="Natvig D.O."/>
            <person name="Lalanne C."/>
            <person name="Gautier V."/>
            <person name="Ament-Velasquez S.L."/>
            <person name="Kruys A."/>
            <person name="Hutchinson M.I."/>
            <person name="Powell A.J."/>
            <person name="Barry K."/>
            <person name="Miller A.N."/>
            <person name="Grigoriev I.V."/>
            <person name="Debuchy R."/>
            <person name="Gladieux P."/>
            <person name="Hiltunen Thoren M."/>
            <person name="Johannesson H."/>
        </authorList>
    </citation>
    <scope>NUCLEOTIDE SEQUENCE</scope>
    <source>
        <strain evidence="4">CBS 232.78</strain>
    </source>
</reference>
<protein>
    <recommendedName>
        <fullName evidence="6">Mid2 domain-containing protein</fullName>
    </recommendedName>
</protein>
<proteinExistence type="predicted"/>
<keyword evidence="2" id="KW-0812">Transmembrane</keyword>
<feature type="transmembrane region" description="Helical" evidence="2">
    <location>
        <begin position="204"/>
        <end position="227"/>
    </location>
</feature>
<feature type="compositionally biased region" description="Polar residues" evidence="1">
    <location>
        <begin position="322"/>
        <end position="341"/>
    </location>
</feature>
<evidence type="ECO:0000256" key="1">
    <source>
        <dbReference type="SAM" id="MobiDB-lite"/>
    </source>
</evidence>
<feature type="region of interest" description="Disordered" evidence="1">
    <location>
        <begin position="237"/>
        <end position="341"/>
    </location>
</feature>
<reference evidence="4" key="2">
    <citation type="submission" date="2023-06" db="EMBL/GenBank/DDBJ databases">
        <authorList>
            <consortium name="Lawrence Berkeley National Laboratory"/>
            <person name="Haridas S."/>
            <person name="Hensen N."/>
            <person name="Bonometti L."/>
            <person name="Westerberg I."/>
            <person name="Brannstrom I.O."/>
            <person name="Guillou S."/>
            <person name="Cros-Aarteil S."/>
            <person name="Calhoun S."/>
            <person name="Kuo A."/>
            <person name="Mondo S."/>
            <person name="Pangilinan J."/>
            <person name="Riley R."/>
            <person name="LaButti K."/>
            <person name="Andreopoulos B."/>
            <person name="Lipzen A."/>
            <person name="Chen C."/>
            <person name="Yanf M."/>
            <person name="Daum C."/>
            <person name="Ng V."/>
            <person name="Clum A."/>
            <person name="Steindorff A."/>
            <person name="Ohm R."/>
            <person name="Martin F."/>
            <person name="Silar P."/>
            <person name="Natvig D."/>
            <person name="Lalanne C."/>
            <person name="Gautier V."/>
            <person name="Ament-velasquez S.L."/>
            <person name="Kruys A."/>
            <person name="Hutchinson M.I."/>
            <person name="Powell A.J."/>
            <person name="Barry K."/>
            <person name="Miller A.N."/>
            <person name="Grigoriev I.V."/>
            <person name="Debuchy R."/>
            <person name="Gladieux P."/>
            <person name="Thoren M.H."/>
            <person name="Johannesson H."/>
        </authorList>
    </citation>
    <scope>NUCLEOTIDE SEQUENCE</scope>
    <source>
        <strain evidence="4">CBS 232.78</strain>
    </source>
</reference>
<accession>A0AAE0NYD1</accession>
<sequence>MSRKPLSLAGAIFLSARLVSCATQCFYVSSNPITDKGIVPCNSSATGQAGSHSSCCNEDTRDACLSSGLCFATQAKTPGALLWIGGCTDPTWRDPSCPQYCNPPVNATGRSGNPRLQTCADKTFCCAGAYANDVECCKNSFTLSRDTGFVIQQLGNRGVGATTTSATTSGPPQATSASDTPKPGISNAITTDTPASGGGSSNTAAILGGVLGSLLLAVLIALAFFVIQNRRLRGELREKKESQPAPGLDYNNYHAIQPSNGSQTLPGTPAPPPSSVSPPKWSQAELSQATAPQYHTPVHPQHHQSPQYSTTPQQYTVPHDTSYPQYTTELPTNENNATQLP</sequence>
<evidence type="ECO:0000313" key="4">
    <source>
        <dbReference type="EMBL" id="KAK3389879.1"/>
    </source>
</evidence>
<feature type="region of interest" description="Disordered" evidence="1">
    <location>
        <begin position="160"/>
        <end position="198"/>
    </location>
</feature>
<evidence type="ECO:0000313" key="5">
    <source>
        <dbReference type="Proteomes" id="UP001285441"/>
    </source>
</evidence>
<keyword evidence="3" id="KW-0732">Signal</keyword>
<evidence type="ECO:0000256" key="2">
    <source>
        <dbReference type="SAM" id="Phobius"/>
    </source>
</evidence>
<feature type="compositionally biased region" description="Low complexity" evidence="1">
    <location>
        <begin position="160"/>
        <end position="178"/>
    </location>
</feature>
<organism evidence="4 5">
    <name type="scientific">Podospora didyma</name>
    <dbReference type="NCBI Taxonomy" id="330526"/>
    <lineage>
        <taxon>Eukaryota</taxon>
        <taxon>Fungi</taxon>
        <taxon>Dikarya</taxon>
        <taxon>Ascomycota</taxon>
        <taxon>Pezizomycotina</taxon>
        <taxon>Sordariomycetes</taxon>
        <taxon>Sordariomycetidae</taxon>
        <taxon>Sordariales</taxon>
        <taxon>Podosporaceae</taxon>
        <taxon>Podospora</taxon>
    </lineage>
</organism>
<dbReference type="EMBL" id="JAULSW010000002">
    <property type="protein sequence ID" value="KAK3389879.1"/>
    <property type="molecule type" value="Genomic_DNA"/>
</dbReference>
<comment type="caution">
    <text evidence="4">The sequence shown here is derived from an EMBL/GenBank/DDBJ whole genome shotgun (WGS) entry which is preliminary data.</text>
</comment>
<name>A0AAE0NYD1_9PEZI</name>